<feature type="coiled-coil region" evidence="1">
    <location>
        <begin position="7"/>
        <end position="41"/>
    </location>
</feature>
<dbReference type="STRING" id="595536.GCA_000178815_01887"/>
<name>A0A2D2D2S9_METT3</name>
<dbReference type="RefSeq" id="WP_003613051.1">
    <property type="nucleotide sequence ID" value="NZ_ADVE02000001.1"/>
</dbReference>
<organism evidence="2 3">
    <name type="scientific">Methylosinus trichosporium (strain ATCC 35070 / NCIMB 11131 / UNIQEM 75 / OB3b)</name>
    <dbReference type="NCBI Taxonomy" id="595536"/>
    <lineage>
        <taxon>Bacteria</taxon>
        <taxon>Pseudomonadati</taxon>
        <taxon>Pseudomonadota</taxon>
        <taxon>Alphaproteobacteria</taxon>
        <taxon>Hyphomicrobiales</taxon>
        <taxon>Methylocystaceae</taxon>
        <taxon>Methylosinus</taxon>
    </lineage>
</organism>
<dbReference type="EMBL" id="CP023737">
    <property type="protein sequence ID" value="ATQ69297.1"/>
    <property type="molecule type" value="Genomic_DNA"/>
</dbReference>
<evidence type="ECO:0000313" key="2">
    <source>
        <dbReference type="EMBL" id="ATQ69297.1"/>
    </source>
</evidence>
<dbReference type="AlphaFoldDB" id="A0A2D2D2S9"/>
<protein>
    <submittedName>
        <fullName evidence="2">Uncharacterized protein</fullName>
    </submittedName>
</protein>
<keyword evidence="1" id="KW-0175">Coiled coil</keyword>
<accession>A0A2D2D2S9</accession>
<proteinExistence type="predicted"/>
<gene>
    <name evidence="2" type="ORF">CQW49_16480</name>
</gene>
<sequence length="144" mass="16502">MADPHILSTLRSKRDQMEGAIRAYEKKIETLRRDLAHVNATLRLFELNGEHEVFPVHMDLTRLFKRGEIHKICQMALAEAPEGLDTRELSLAVIQAKGMDESDAVLRIAINYRIVQAMRMQEKRGRVIGVGKRKGVRVWRNGQS</sequence>
<evidence type="ECO:0000313" key="3">
    <source>
        <dbReference type="Proteomes" id="UP000230709"/>
    </source>
</evidence>
<dbReference type="Proteomes" id="UP000230709">
    <property type="component" value="Chromosome"/>
</dbReference>
<dbReference type="KEGG" id="mtw:CQW49_16480"/>
<evidence type="ECO:0000256" key="1">
    <source>
        <dbReference type="SAM" id="Coils"/>
    </source>
</evidence>
<reference evidence="3" key="1">
    <citation type="submission" date="2017-10" db="EMBL/GenBank/DDBJ databases">
        <title>Completed PacBio SMRT sequence of Methylosinus trichosporium OB3b reveals presence of a third large plasmid.</title>
        <authorList>
            <person name="Charles T.C."/>
            <person name="Lynch M.D.J."/>
            <person name="Heil J.R."/>
            <person name="Cheng J."/>
        </authorList>
    </citation>
    <scope>NUCLEOTIDE SEQUENCE [LARGE SCALE GENOMIC DNA]</scope>
    <source>
        <strain evidence="3">OB3b</strain>
    </source>
</reference>
<keyword evidence="3" id="KW-1185">Reference proteome</keyword>